<feature type="compositionally biased region" description="Polar residues" evidence="1">
    <location>
        <begin position="1689"/>
        <end position="1710"/>
    </location>
</feature>
<feature type="compositionally biased region" description="Basic and acidic residues" evidence="1">
    <location>
        <begin position="920"/>
        <end position="937"/>
    </location>
</feature>
<accession>A0A0G4F7B9</accession>
<feature type="compositionally biased region" description="Low complexity" evidence="1">
    <location>
        <begin position="681"/>
        <end position="691"/>
    </location>
</feature>
<feature type="compositionally biased region" description="Basic and acidic residues" evidence="1">
    <location>
        <begin position="387"/>
        <end position="396"/>
    </location>
</feature>
<feature type="compositionally biased region" description="Basic and acidic residues" evidence="1">
    <location>
        <begin position="1067"/>
        <end position="1080"/>
    </location>
</feature>
<feature type="compositionally biased region" description="Low complexity" evidence="1">
    <location>
        <begin position="1003"/>
        <end position="1015"/>
    </location>
</feature>
<feature type="compositionally biased region" description="Basic and acidic residues" evidence="1">
    <location>
        <begin position="1788"/>
        <end position="1809"/>
    </location>
</feature>
<feature type="compositionally biased region" description="Basic and acidic residues" evidence="1">
    <location>
        <begin position="1016"/>
        <end position="1025"/>
    </location>
</feature>
<feature type="compositionally biased region" description="Basic and acidic residues" evidence="1">
    <location>
        <begin position="1429"/>
        <end position="1493"/>
    </location>
</feature>
<gene>
    <name evidence="2" type="ORF">Cvel_15595</name>
</gene>
<evidence type="ECO:0000256" key="1">
    <source>
        <dbReference type="SAM" id="MobiDB-lite"/>
    </source>
</evidence>
<feature type="compositionally biased region" description="Basic and acidic residues" evidence="1">
    <location>
        <begin position="1402"/>
        <end position="1412"/>
    </location>
</feature>
<sequence length="2075" mass="223177">MTGSVSLSSRPFQPSLLKRDPSDRASLWVSYDRSGRPTGGQEASPVQYRERPTVDADRSHFVLYGSAEGLRTTAGSGKHGDGDRRINALDPLRASGGALPLSPFVPPPSMTPGGAPSLSSQRSLLQVLRPQEEEADNISRSFLSREGTAGGKGDGTLQEIQQEEGESGVERKEGGLGVDAKWRDVEENLNALVGDAIKAVGSAKPFSLKSVEEADKFFDSSFRALCRQWKSCDALRPREETEEEGEMEGNGEGGGREFRFGEVVKICDDLAPLLDRARSSALVEVASGDARLKEQPAALPALLSLFFDLTPDSASCLLTFLREVHRVLCPRASSNSPPVSAMEQIMMKRHGEAEDSSSKMQARTFESPFLPNRAGVWTSRRVPGAVDRRRNEREKTAVSTLDAKVDPPSRSVGGSGVGCTKEDLERERERDRARWKGAEEEGDETGAALALYKELCDCLYVENHELKEQVALMERNGGAASITDGLKSPRRDRGRLEEERALGMAQQSFAQQEGGRVPGFQKMKAAPLSPSQQREMMDSGRMMMSTQIPFSDASPLTAKSVSQPAMTTAAALSGALGGQEDTPEAAEAVKAFLKGFRGASDFPSRPPGFQGVAGEVGEGGLARDGWLKGYAVLSSLPESLSDFVPVHISSAPYTAFSMQAMINSPTQNNAFRGQREPPRPVAVVSPSRHSPYSTTHLQQNHSEKWGSPNEWSPTQQRQSSILTAADPSDRAQETHTRPHFSPSRGAAFQSPSKIPPMLPPSPHHQKQAQEPQAPDAQLLTPSESPLPPPRPQTHAASRSSHGAGAGLGHLIVQAEEELTFSRSTEEEEKGKKEGREPSLTYSQKVSDTERPKDAASLPIPILEEEEEDEGRERDQQSDLKSPGQNFRIQSGKAAEPTQSHPEGEVPHTPLGPPLQTSILSEERQPLAVHEETQEKEAPPPVPSSSCTSGLLSSGVASSFRGSEQKQKRREGPSPDSKQPEATKSREEGTKEEEQKEQQRRGRSSLSLSSNPQQKSESQKEKKSIEEAVPQLNSRMTSSIEEKNSQTAVGNVQRKTVREVSDSFADVLPKEAPKQAGKQEETTLEGRQGGPSVPPEAPAEIEEGEECYSSSFSSEKKISVPTATLEEAEREKASSSSSVNPPGGLFLLAALEGKGPEGDNALSSAIPSEKDKTKGGRESSAQSPARPAAAPSSPVPLTRVIKVTGPPSEGKGRGAGTAGRGQEAAGTIVRSVPTANFGVPDALSASSASDSCSASSSSSSSPSSNGAREKKKEKEAAECDEVEEIEEEIEGEGTGSDSLTEDRVRNFTESACVTPDAPVAERKTLTLPAVSRGAEPPGSKHAGRSSDISSSSSSLGCLQRGGGSDSFEALESLEESLRDSSHPRKGEDVKKKPSCDSSLLVMEGEKEAVKEGDGDAEGEGMQDGGMKRKLKEEKGVESVTQKKEGEEEEEGSKVCEEMSKSGGKHRAEDSPQAKEEKGSEKDEEDKSSAEKGAEDDSAFLSASAASSATDSFELVTARSKTQQLTNKDPTDSMGSGTQKSSSNPTDSLSSSSVCPPLVKAPLRGEEHNEVLGNESQQEEKSEKSGEKREESENPVLLPDSPSIPKPEQERRPSRTRIVPTPPSAHPSYTLTDRSPSLLSPSVPQAVSAMPVHSDTPTPAPTTLGGSCALPSLGPPQLTPTPALQEPCQPSALSPSQLQNAQKRLLTSSNREGTMAECSLQTPTAAAAAGGLSLPSRRLLPDHPTQVSPLPSHLPDPLSPSSWNAAFQSRNQQLSKTAPFSVASRQPPADSHREVGIRRRMHGSETERDALRQTTPKGKSTERERTVSVSVGRDRDERSERRDSCSSSSRRQMLISRMSVRIPAPPSRGSKGYRRSHSVEGVLEEEEEIGHISHGRRGRNETDEEPQTILEVSVSSPSNRRKAVTRTNDGTRREGRSSRMGSQKEEGRGGVNVDLRLDCDGAHDGPHGLSSRQSFPDFALRSDSHPRASKMARNHSCELMPDFGGRDERGVFRVETDASKRWEQRVESHHLQKLSVTASGSSPNKQNRRTPGLRVVMDEVDCIVRLCDEAAARARSQ</sequence>
<name>A0A0G4F7B9_9ALVE</name>
<feature type="compositionally biased region" description="Pro residues" evidence="1">
    <location>
        <begin position="753"/>
        <end position="762"/>
    </location>
</feature>
<feature type="region of interest" description="Disordered" evidence="1">
    <location>
        <begin position="67"/>
        <end position="86"/>
    </location>
</feature>
<dbReference type="VEuPathDB" id="CryptoDB:Cvel_15595"/>
<feature type="compositionally biased region" description="Basic and acidic residues" evidence="1">
    <location>
        <begin position="1927"/>
        <end position="1946"/>
    </location>
</feature>
<feature type="compositionally biased region" description="Basic and acidic residues" evidence="1">
    <location>
        <begin position="1817"/>
        <end position="1842"/>
    </location>
</feature>
<feature type="compositionally biased region" description="Low complexity" evidence="1">
    <location>
        <begin position="1539"/>
        <end position="1551"/>
    </location>
</feature>
<proteinExistence type="predicted"/>
<feature type="compositionally biased region" description="Polar residues" evidence="1">
    <location>
        <begin position="709"/>
        <end position="722"/>
    </location>
</feature>
<feature type="compositionally biased region" description="Low complexity" evidence="1">
    <location>
        <begin position="1178"/>
        <end position="1195"/>
    </location>
</feature>
<reference evidence="2" key="1">
    <citation type="submission" date="2014-11" db="EMBL/GenBank/DDBJ databases">
        <authorList>
            <person name="Otto D Thomas"/>
            <person name="Naeem Raeece"/>
        </authorList>
    </citation>
    <scope>NUCLEOTIDE SEQUENCE</scope>
</reference>
<evidence type="ECO:0000313" key="2">
    <source>
        <dbReference type="EMBL" id="CEM08556.1"/>
    </source>
</evidence>
<feature type="compositionally biased region" description="Low complexity" evidence="1">
    <location>
        <begin position="1243"/>
        <end position="1263"/>
    </location>
</feature>
<feature type="compositionally biased region" description="Polar residues" evidence="1">
    <location>
        <begin position="878"/>
        <end position="888"/>
    </location>
</feature>
<organism evidence="2">
    <name type="scientific">Chromera velia CCMP2878</name>
    <dbReference type="NCBI Taxonomy" id="1169474"/>
    <lineage>
        <taxon>Eukaryota</taxon>
        <taxon>Sar</taxon>
        <taxon>Alveolata</taxon>
        <taxon>Colpodellida</taxon>
        <taxon>Chromeraceae</taxon>
        <taxon>Chromera</taxon>
    </lineage>
</organism>
<feature type="compositionally biased region" description="Basic and acidic residues" evidence="1">
    <location>
        <begin position="1266"/>
        <end position="1276"/>
    </location>
</feature>
<feature type="region of interest" description="Disordered" evidence="1">
    <location>
        <begin position="1"/>
        <end position="54"/>
    </location>
</feature>
<feature type="compositionally biased region" description="Basic and acidic residues" evidence="1">
    <location>
        <begin position="1576"/>
        <end position="1590"/>
    </location>
</feature>
<feature type="compositionally biased region" description="Low complexity" evidence="1">
    <location>
        <begin position="943"/>
        <end position="954"/>
    </location>
</feature>
<feature type="compositionally biased region" description="Low complexity" evidence="1">
    <location>
        <begin position="1497"/>
        <end position="1510"/>
    </location>
</feature>
<feature type="compositionally biased region" description="Polar residues" evidence="1">
    <location>
        <begin position="2032"/>
        <end position="2043"/>
    </location>
</feature>
<feature type="compositionally biased region" description="Basic and acidic residues" evidence="1">
    <location>
        <begin position="1374"/>
        <end position="1393"/>
    </location>
</feature>
<feature type="compositionally biased region" description="Low complexity" evidence="1">
    <location>
        <begin position="1344"/>
        <end position="1357"/>
    </location>
</feature>
<feature type="compositionally biased region" description="Low complexity" evidence="1">
    <location>
        <begin position="792"/>
        <end position="802"/>
    </location>
</feature>
<feature type="region of interest" description="Disordered" evidence="1">
    <location>
        <begin position="387"/>
        <end position="439"/>
    </location>
</feature>
<feature type="region of interest" description="Disordered" evidence="1">
    <location>
        <begin position="2023"/>
        <end position="2050"/>
    </location>
</feature>
<feature type="region of interest" description="Disordered" evidence="1">
    <location>
        <begin position="1732"/>
        <end position="1953"/>
    </location>
</feature>
<feature type="region of interest" description="Disordered" evidence="1">
    <location>
        <begin position="668"/>
        <end position="1716"/>
    </location>
</feature>
<feature type="compositionally biased region" description="Acidic residues" evidence="1">
    <location>
        <begin position="1277"/>
        <end position="1290"/>
    </location>
</feature>
<feature type="compositionally biased region" description="Polar residues" evidence="1">
    <location>
        <begin position="1625"/>
        <end position="1643"/>
    </location>
</feature>
<feature type="compositionally biased region" description="Polar residues" evidence="1">
    <location>
        <begin position="1517"/>
        <end position="1538"/>
    </location>
</feature>
<feature type="compositionally biased region" description="Polar residues" evidence="1">
    <location>
        <begin position="1761"/>
        <end position="1776"/>
    </location>
</feature>
<feature type="region of interest" description="Disordered" evidence="1">
    <location>
        <begin position="130"/>
        <end position="156"/>
    </location>
</feature>
<dbReference type="EMBL" id="CDMZ01000177">
    <property type="protein sequence ID" value="CEM08556.1"/>
    <property type="molecule type" value="Genomic_DNA"/>
</dbReference>
<feature type="compositionally biased region" description="Basic and acidic residues" evidence="1">
    <location>
        <begin position="727"/>
        <end position="736"/>
    </location>
</feature>
<feature type="compositionally biased region" description="Basic and acidic residues" evidence="1">
    <location>
        <begin position="962"/>
        <end position="999"/>
    </location>
</feature>
<feature type="compositionally biased region" description="Basic and acidic residues" evidence="1">
    <location>
        <begin position="420"/>
        <end position="439"/>
    </location>
</feature>
<feature type="compositionally biased region" description="Polar residues" evidence="1">
    <location>
        <begin position="1"/>
        <end position="12"/>
    </location>
</feature>
<protein>
    <submittedName>
        <fullName evidence="2">Uncharacterized protein</fullName>
    </submittedName>
</protein>
<feature type="compositionally biased region" description="Basic and acidic residues" evidence="1">
    <location>
        <begin position="1167"/>
        <end position="1176"/>
    </location>
</feature>
<feature type="compositionally biased region" description="Polar residues" evidence="1">
    <location>
        <begin position="1030"/>
        <end position="1053"/>
    </location>
</feature>